<feature type="compositionally biased region" description="Basic and acidic residues" evidence="7">
    <location>
        <begin position="39"/>
        <end position="65"/>
    </location>
</feature>
<organism evidence="13 14">
    <name type="scientific">Massilia timonae</name>
    <dbReference type="NCBI Taxonomy" id="47229"/>
    <lineage>
        <taxon>Bacteria</taxon>
        <taxon>Pseudomonadati</taxon>
        <taxon>Pseudomonadota</taxon>
        <taxon>Betaproteobacteria</taxon>
        <taxon>Burkholderiales</taxon>
        <taxon>Oxalobacteraceae</taxon>
        <taxon>Telluria group</taxon>
        <taxon>Massilia</taxon>
    </lineage>
</organism>
<gene>
    <name evidence="13" type="primary">czcB</name>
    <name evidence="13" type="ORF">LO55_3244</name>
</gene>
<evidence type="ECO:0000256" key="2">
    <source>
        <dbReference type="ARBA" id="ARBA00022448"/>
    </source>
</evidence>
<dbReference type="GO" id="GO:0030288">
    <property type="term" value="C:outer membrane-bounded periplasmic space"/>
    <property type="evidence" value="ECO:0007669"/>
    <property type="project" value="TreeGrafter"/>
</dbReference>
<feature type="domain" description="CusB-like beta-barrel" evidence="10">
    <location>
        <begin position="260"/>
        <end position="335"/>
    </location>
</feature>
<evidence type="ECO:0000259" key="9">
    <source>
        <dbReference type="Pfam" id="PF25893"/>
    </source>
</evidence>
<keyword evidence="3" id="KW-0862">Zinc</keyword>
<proteinExistence type="inferred from homology"/>
<keyword evidence="4" id="KW-0170">Cobalt</keyword>
<evidence type="ECO:0000259" key="12">
    <source>
        <dbReference type="Pfam" id="PF25975"/>
    </source>
</evidence>
<dbReference type="Gene3D" id="2.40.30.170">
    <property type="match status" value="1"/>
</dbReference>
<dbReference type="Pfam" id="PF25975">
    <property type="entry name" value="CzcB_C"/>
    <property type="match status" value="1"/>
</dbReference>
<evidence type="ECO:0000256" key="1">
    <source>
        <dbReference type="ARBA" id="ARBA00009477"/>
    </source>
</evidence>
<comment type="caution">
    <text evidence="13">The sequence shown here is derived from an EMBL/GenBank/DDBJ whole genome shotgun (WGS) entry which is preliminary data.</text>
</comment>
<dbReference type="FunFam" id="2.40.420.20:FF:000006">
    <property type="entry name" value="RND family efflux transporter MFP subunit"/>
    <property type="match status" value="1"/>
</dbReference>
<evidence type="ECO:0000256" key="8">
    <source>
        <dbReference type="SAM" id="Phobius"/>
    </source>
</evidence>
<dbReference type="GO" id="GO:0046914">
    <property type="term" value="F:transition metal ion binding"/>
    <property type="evidence" value="ECO:0007669"/>
    <property type="project" value="TreeGrafter"/>
</dbReference>
<dbReference type="PANTHER" id="PTHR30097:SF4">
    <property type="entry name" value="SLR6042 PROTEIN"/>
    <property type="match status" value="1"/>
</dbReference>
<dbReference type="GO" id="GO:0015679">
    <property type="term" value="P:plasma membrane copper ion transport"/>
    <property type="evidence" value="ECO:0007669"/>
    <property type="project" value="TreeGrafter"/>
</dbReference>
<dbReference type="InterPro" id="IPR058649">
    <property type="entry name" value="CzcB_C"/>
</dbReference>
<dbReference type="Proteomes" id="UP000180246">
    <property type="component" value="Unassembled WGS sequence"/>
</dbReference>
<evidence type="ECO:0000256" key="7">
    <source>
        <dbReference type="SAM" id="MobiDB-lite"/>
    </source>
</evidence>
<dbReference type="Pfam" id="PF25973">
    <property type="entry name" value="BSH_CzcB"/>
    <property type="match status" value="1"/>
</dbReference>
<evidence type="ECO:0000259" key="10">
    <source>
        <dbReference type="Pfam" id="PF25954"/>
    </source>
</evidence>
<accession>A0A1S2N600</accession>
<protein>
    <submittedName>
        <fullName evidence="13">Cobalt-zinc-cadmium resistance protein CzcB</fullName>
    </submittedName>
</protein>
<dbReference type="InterPro" id="IPR058648">
    <property type="entry name" value="HH_CzcB-like"/>
</dbReference>
<dbReference type="InterPro" id="IPR058647">
    <property type="entry name" value="BSH_CzcB-like"/>
</dbReference>
<evidence type="ECO:0000256" key="4">
    <source>
        <dbReference type="ARBA" id="ARBA00023285"/>
    </source>
</evidence>
<dbReference type="GO" id="GO:0022857">
    <property type="term" value="F:transmembrane transporter activity"/>
    <property type="evidence" value="ECO:0007669"/>
    <property type="project" value="InterPro"/>
</dbReference>
<keyword evidence="5" id="KW-0105">Cadmium resistance</keyword>
<feature type="domain" description="CzcB-like alpha-helical hairpin" evidence="9">
    <location>
        <begin position="153"/>
        <end position="212"/>
    </location>
</feature>
<feature type="domain" description="CzcB-like C-terminal circularly permuted SH3-like" evidence="12">
    <location>
        <begin position="342"/>
        <end position="402"/>
    </location>
</feature>
<keyword evidence="8" id="KW-0472">Membrane</keyword>
<dbReference type="NCBIfam" id="TIGR01730">
    <property type="entry name" value="RND_mfp"/>
    <property type="match status" value="1"/>
</dbReference>
<dbReference type="Gene3D" id="1.10.287.470">
    <property type="entry name" value="Helix hairpin bin"/>
    <property type="match status" value="1"/>
</dbReference>
<dbReference type="InterPro" id="IPR051909">
    <property type="entry name" value="MFP_Cation_Efflux"/>
</dbReference>
<evidence type="ECO:0000256" key="6">
    <source>
        <dbReference type="ARBA" id="ARBA00058766"/>
    </source>
</evidence>
<dbReference type="Gene3D" id="2.40.50.100">
    <property type="match status" value="1"/>
</dbReference>
<dbReference type="InterPro" id="IPR058792">
    <property type="entry name" value="Beta-barrel_RND_2"/>
</dbReference>
<keyword evidence="8" id="KW-0812">Transmembrane</keyword>
<dbReference type="Pfam" id="PF25954">
    <property type="entry name" value="Beta-barrel_RND_2"/>
    <property type="match status" value="1"/>
</dbReference>
<sequence>MTAPNKQNKKSMPLIAAIVAVGAVLALAILFWNREPAGDDDGHGHAESAHTEAPKAAAKDGAKEGAEEEHGDEDVVKLGAEQIKSAGITSAIAGPATITNTIRLPGEVRVNEDLTAHVVPRLPGVAESAPAELGQSVKKGQVLAVISSPALADLRSSLDAAQTRLALAKTLYEREKKLWQDRISAEQDYLQAQQAFREAELAAQTARSKLTALDVKTGGGALNRYELRAPFDGVVVEKHITIGEAVAENTNVFVLSDLSRVWVDLAVTPKDLGTVRSGVDATITAPTAGLSAKGKVSYVGSLVGAQTRSAIARVIIDNPEAAWRPGLFVDVLLSQGTRVAPVTVPVGAIQTVEDKPSVFVVTEEGFRAQPVRTGIVDGPAVEILEGLAPGVRYVNNGSFVLKAELGKGSAEHAH</sequence>
<comment type="similarity">
    <text evidence="1">Belongs to the membrane fusion protein (MFP) (TC 8.A.1) family.</text>
</comment>
<dbReference type="GO" id="GO:0016020">
    <property type="term" value="C:membrane"/>
    <property type="evidence" value="ECO:0007669"/>
    <property type="project" value="InterPro"/>
</dbReference>
<comment type="function">
    <text evidence="6">CzcA and CzcB together would act in zinc efflux nearly as effectively as the complete czc efflux system (CzcABC). The CzcB protein is thought to funnel zinc cations to the CzcA transport protein.</text>
</comment>
<name>A0A1S2N600_9BURK</name>
<feature type="domain" description="CzcB-like barrel-sandwich hybrid" evidence="11">
    <location>
        <begin position="115"/>
        <end position="257"/>
    </location>
</feature>
<dbReference type="PANTHER" id="PTHR30097">
    <property type="entry name" value="CATION EFFLUX SYSTEM PROTEIN CUSB"/>
    <property type="match status" value="1"/>
</dbReference>
<dbReference type="FunFam" id="2.40.30.170:FF:000010">
    <property type="entry name" value="Efflux RND transporter periplasmic adaptor subunit"/>
    <property type="match status" value="1"/>
</dbReference>
<feature type="region of interest" description="Disordered" evidence="7">
    <location>
        <begin position="39"/>
        <end position="74"/>
    </location>
</feature>
<reference evidence="13 14" key="1">
    <citation type="submission" date="2014-10" db="EMBL/GenBank/DDBJ databases">
        <authorList>
            <person name="Seo M.-J."/>
            <person name="Seok Y.J."/>
            <person name="Cha I.-T."/>
        </authorList>
    </citation>
    <scope>NUCLEOTIDE SEQUENCE [LARGE SCALE GENOMIC DNA]</scope>
    <source>
        <strain evidence="13 14">NEU</strain>
    </source>
</reference>
<dbReference type="InterPro" id="IPR006143">
    <property type="entry name" value="RND_pump_MFP"/>
</dbReference>
<evidence type="ECO:0000313" key="13">
    <source>
        <dbReference type="EMBL" id="OIJ40506.1"/>
    </source>
</evidence>
<evidence type="ECO:0000256" key="5">
    <source>
        <dbReference type="ARBA" id="ARBA00043263"/>
    </source>
</evidence>
<dbReference type="Pfam" id="PF25893">
    <property type="entry name" value="HH_CzcB"/>
    <property type="match status" value="1"/>
</dbReference>
<keyword evidence="2" id="KW-0813">Transport</keyword>
<dbReference type="Gene3D" id="2.40.420.20">
    <property type="match status" value="1"/>
</dbReference>
<dbReference type="AlphaFoldDB" id="A0A1S2N600"/>
<dbReference type="GO" id="GO:0060003">
    <property type="term" value="P:copper ion export"/>
    <property type="evidence" value="ECO:0007669"/>
    <property type="project" value="TreeGrafter"/>
</dbReference>
<keyword evidence="8" id="KW-1133">Transmembrane helix</keyword>
<feature type="transmembrane region" description="Helical" evidence="8">
    <location>
        <begin position="12"/>
        <end position="32"/>
    </location>
</feature>
<evidence type="ECO:0000259" key="11">
    <source>
        <dbReference type="Pfam" id="PF25973"/>
    </source>
</evidence>
<dbReference type="EMBL" id="JRYB01000001">
    <property type="protein sequence ID" value="OIJ40506.1"/>
    <property type="molecule type" value="Genomic_DNA"/>
</dbReference>
<dbReference type="SUPFAM" id="SSF111369">
    <property type="entry name" value="HlyD-like secretion proteins"/>
    <property type="match status" value="1"/>
</dbReference>
<dbReference type="RefSeq" id="WP_071362222.1">
    <property type="nucleotide sequence ID" value="NZ_JRYB01000001.1"/>
</dbReference>
<evidence type="ECO:0000256" key="3">
    <source>
        <dbReference type="ARBA" id="ARBA00022833"/>
    </source>
</evidence>
<evidence type="ECO:0000313" key="14">
    <source>
        <dbReference type="Proteomes" id="UP000180246"/>
    </source>
</evidence>
<dbReference type="GO" id="GO:0046686">
    <property type="term" value="P:response to cadmium ion"/>
    <property type="evidence" value="ECO:0007669"/>
    <property type="project" value="UniProtKB-KW"/>
</dbReference>